<organism evidence="3 4">
    <name type="scientific">Pleodorina starrii</name>
    <dbReference type="NCBI Taxonomy" id="330485"/>
    <lineage>
        <taxon>Eukaryota</taxon>
        <taxon>Viridiplantae</taxon>
        <taxon>Chlorophyta</taxon>
        <taxon>core chlorophytes</taxon>
        <taxon>Chlorophyceae</taxon>
        <taxon>CS clade</taxon>
        <taxon>Chlamydomonadales</taxon>
        <taxon>Volvocaceae</taxon>
        <taxon>Pleodorina</taxon>
    </lineage>
</organism>
<gene>
    <name evidence="3" type="primary">PLEST003741</name>
    <name evidence="3" type="ORF">PLESTB_001096200</name>
</gene>
<keyword evidence="4" id="KW-1185">Reference proteome</keyword>
<feature type="compositionally biased region" description="Pro residues" evidence="1">
    <location>
        <begin position="309"/>
        <end position="319"/>
    </location>
</feature>
<dbReference type="SUPFAM" id="SSF56281">
    <property type="entry name" value="Metallo-hydrolase/oxidoreductase"/>
    <property type="match status" value="1"/>
</dbReference>
<dbReference type="PANTHER" id="PTHR15032">
    <property type="entry name" value="N-ACYL-PHOSPHATIDYLETHANOLAMINE-HYDROLYZING PHOSPHOLIPASE D"/>
    <property type="match status" value="1"/>
</dbReference>
<feature type="region of interest" description="Disordered" evidence="1">
    <location>
        <begin position="309"/>
        <end position="376"/>
    </location>
</feature>
<feature type="domain" description="Metallo-beta-lactamase" evidence="2">
    <location>
        <begin position="173"/>
        <end position="309"/>
    </location>
</feature>
<dbReference type="Gene3D" id="3.60.15.10">
    <property type="entry name" value="Ribonuclease Z/Hydroxyacylglutathione hydrolase-like"/>
    <property type="match status" value="2"/>
</dbReference>
<evidence type="ECO:0000313" key="3">
    <source>
        <dbReference type="EMBL" id="GLC56359.1"/>
    </source>
</evidence>
<name>A0A9W6BQB5_9CHLO</name>
<feature type="compositionally biased region" description="Gly residues" evidence="1">
    <location>
        <begin position="333"/>
        <end position="347"/>
    </location>
</feature>
<evidence type="ECO:0000259" key="2">
    <source>
        <dbReference type="Pfam" id="PF12706"/>
    </source>
</evidence>
<dbReference type="GO" id="GO:0005737">
    <property type="term" value="C:cytoplasm"/>
    <property type="evidence" value="ECO:0007669"/>
    <property type="project" value="TreeGrafter"/>
</dbReference>
<feature type="region of interest" description="Disordered" evidence="1">
    <location>
        <begin position="59"/>
        <end position="80"/>
    </location>
</feature>
<feature type="domain" description="Metallo-beta-lactamase" evidence="2">
    <location>
        <begin position="389"/>
        <end position="454"/>
    </location>
</feature>
<dbReference type="PANTHER" id="PTHR15032:SF4">
    <property type="entry name" value="N-ACYL-PHOSPHATIDYLETHANOLAMINE-HYDROLYZING PHOSPHOLIPASE D"/>
    <property type="match status" value="1"/>
</dbReference>
<dbReference type="AlphaFoldDB" id="A0A9W6BQB5"/>
<accession>A0A9W6BQB5</accession>
<dbReference type="EMBL" id="BRXU01000015">
    <property type="protein sequence ID" value="GLC56359.1"/>
    <property type="molecule type" value="Genomic_DNA"/>
</dbReference>
<evidence type="ECO:0000256" key="1">
    <source>
        <dbReference type="SAM" id="MobiDB-lite"/>
    </source>
</evidence>
<evidence type="ECO:0000313" key="4">
    <source>
        <dbReference type="Proteomes" id="UP001165080"/>
    </source>
</evidence>
<reference evidence="3 4" key="1">
    <citation type="journal article" date="2023" name="Commun. Biol.">
        <title>Reorganization of the ancestral sex-determining regions during the evolution of trioecy in Pleodorina starrii.</title>
        <authorList>
            <person name="Takahashi K."/>
            <person name="Suzuki S."/>
            <person name="Kawai-Toyooka H."/>
            <person name="Yamamoto K."/>
            <person name="Hamaji T."/>
            <person name="Ootsuki R."/>
            <person name="Yamaguchi H."/>
            <person name="Kawachi M."/>
            <person name="Higashiyama T."/>
            <person name="Nozaki H."/>
        </authorList>
    </citation>
    <scope>NUCLEOTIDE SEQUENCE [LARGE SCALE GENOMIC DNA]</scope>
    <source>
        <strain evidence="3 4">NIES-4479</strain>
    </source>
</reference>
<dbReference type="Pfam" id="PF12706">
    <property type="entry name" value="Lactamase_B_2"/>
    <property type="match status" value="2"/>
</dbReference>
<dbReference type="Proteomes" id="UP001165080">
    <property type="component" value="Unassembled WGS sequence"/>
</dbReference>
<dbReference type="InterPro" id="IPR036866">
    <property type="entry name" value="RibonucZ/Hydroxyglut_hydro"/>
</dbReference>
<dbReference type="InterPro" id="IPR001279">
    <property type="entry name" value="Metallo-B-lactamas"/>
</dbReference>
<feature type="compositionally biased region" description="Low complexity" evidence="1">
    <location>
        <begin position="320"/>
        <end position="332"/>
    </location>
</feature>
<proteinExistence type="predicted"/>
<comment type="caution">
    <text evidence="3">The sequence shown here is derived from an EMBL/GenBank/DDBJ whole genome shotgun (WGS) entry which is preliminary data.</text>
</comment>
<protein>
    <recommendedName>
        <fullName evidence="2">Metallo-beta-lactamase domain-containing protein</fullName>
    </recommendedName>
</protein>
<sequence>MRRRLLFTYSCTRTIRRFLSNSLNWIDLYGPGLHLLTREFLQRDLRFCASMTPEKSDAVSASLEDAKRPSANVPSHHIERPGALGPRFRNPWDTYEERSLTHVWKWHKERRRSGLPTEGYLAGNMRPTVEDYRRAFPLNPVDWTALANPPADGVQAVWVGHATVLVQMGGMTFITDPVFSERCAPVQFAGPKRVVPPALTGCEPQMPPLDFVLLSHNHYDHLDTDSVRTLNRRYGKALTWYVPLGLRPWFAGEGVRTNLVELDWWQSVEHRNAASGKSVTITMVPAQHWSARGILDRFRTLWGGYVVTAPPPPPSPPTDAAPVAAAAAAQPGQAGGNGNGGGNGAGLQGPATAWSDPCAAAEGAPRTPGGGTGGAPAAAAAAAAVAPLRFYFVGDTGYCSVFKEIGERLGPIDLAAIPIGAYEPRWFMRPQHTNSEEGLQVALDVRAAVSIGIHTATWSLTDEPLDEPPTRLQAAVREQGLPPSSFVTLQHGEKAVVRGGKLQNTPNTLPVKEP</sequence>